<evidence type="ECO:0000313" key="1">
    <source>
        <dbReference type="EMBL" id="AEA12704.1"/>
    </source>
</evidence>
<dbReference type="Gene3D" id="1.10.10.10">
    <property type="entry name" value="Winged helix-like DNA-binding domain superfamily/Winged helix DNA-binding domain"/>
    <property type="match status" value="1"/>
</dbReference>
<dbReference type="InterPro" id="IPR036390">
    <property type="entry name" value="WH_DNA-bd_sf"/>
</dbReference>
<name>F2L0M2_THEU7</name>
<dbReference type="HOGENOM" id="CLU_1485942_0_0_2"/>
<keyword evidence="2" id="KW-1185">Reference proteome</keyword>
<sequence length="199" mass="22368">MGWRKSVHPLRKELIRAVVTSPGSSRYNIARRLPYPNSTVYYELSRLEQERYIRVENGLVYPTLKGIVEYVDLAGCDTTVVRAAVKVLGADVHEGICEFLESLRPYKERLDDNPLTALFLFLGFPVTSDRVKKLSGEVASVVAKLAADGLPAVTFAGHRGILFIDEDGFTWFVGYCERCGGYVADRCPLLEPYYHKSDK</sequence>
<dbReference type="STRING" id="999630.TUZN_1227"/>
<accession>F2L0M2</accession>
<reference evidence="1 2" key="1">
    <citation type="journal article" date="2011" name="J. Bacteriol.">
        <title>Complete genome sequence of the thermoacidophilic crenarchaeon Thermoproteus uzoniensis 768-20.</title>
        <authorList>
            <person name="Mardanov A.V."/>
            <person name="Gumerov V.M."/>
            <person name="Beletsky A.V."/>
            <person name="Prokofeva M.I."/>
            <person name="Bonch-Osmolovskaya E.A."/>
            <person name="Ravin N.V."/>
            <person name="Skryabin K.G."/>
        </authorList>
    </citation>
    <scope>NUCLEOTIDE SEQUENCE [LARGE SCALE GENOMIC DNA]</scope>
    <source>
        <strain evidence="1 2">768-20</strain>
    </source>
</reference>
<evidence type="ECO:0000313" key="2">
    <source>
        <dbReference type="Proteomes" id="UP000008138"/>
    </source>
</evidence>
<gene>
    <name evidence="1" type="ordered locus">TUZN_1227</name>
</gene>
<dbReference type="OrthoDB" id="28961at2157"/>
<organism evidence="1 2">
    <name type="scientific">Thermoproteus uzoniensis (strain 768-20)</name>
    <dbReference type="NCBI Taxonomy" id="999630"/>
    <lineage>
        <taxon>Archaea</taxon>
        <taxon>Thermoproteota</taxon>
        <taxon>Thermoprotei</taxon>
        <taxon>Thermoproteales</taxon>
        <taxon>Thermoproteaceae</taxon>
        <taxon>Thermoproteus</taxon>
    </lineage>
</organism>
<reference key="2">
    <citation type="submission" date="2011-03" db="EMBL/GenBank/DDBJ databases">
        <title>Complete genome sequence of the thermoacidophilic crenarchaeon Thermoproteus uzoniensis 768-20.</title>
        <authorList>
            <person name="Mardanov A.V."/>
            <person name="Gumerov V.M."/>
            <person name="Beletsky A.V."/>
            <person name="Prokofeva M.I."/>
            <person name="Bonch-Osmolovskaya E.A."/>
            <person name="Ravin N.V."/>
            <person name="Skryabin K.G."/>
        </authorList>
    </citation>
    <scope>NUCLEOTIDE SEQUENCE</scope>
    <source>
        <strain>768-20</strain>
    </source>
</reference>
<dbReference type="RefSeq" id="WP_013680040.1">
    <property type="nucleotide sequence ID" value="NC_015315.1"/>
</dbReference>
<dbReference type="InterPro" id="IPR036388">
    <property type="entry name" value="WH-like_DNA-bd_sf"/>
</dbReference>
<protein>
    <submittedName>
        <fullName evidence="1">Uncharacterized protein</fullName>
    </submittedName>
</protein>
<dbReference type="SUPFAM" id="SSF46785">
    <property type="entry name" value="Winged helix' DNA-binding domain"/>
    <property type="match status" value="1"/>
</dbReference>
<dbReference type="eggNOG" id="arCOG00742">
    <property type="taxonomic scope" value="Archaea"/>
</dbReference>
<dbReference type="EMBL" id="CP002590">
    <property type="protein sequence ID" value="AEA12704.1"/>
    <property type="molecule type" value="Genomic_DNA"/>
</dbReference>
<dbReference type="KEGG" id="tuz:TUZN_1227"/>
<dbReference type="Proteomes" id="UP000008138">
    <property type="component" value="Chromosome"/>
</dbReference>
<dbReference type="GeneID" id="10360755"/>
<dbReference type="AlphaFoldDB" id="F2L0M2"/>
<proteinExistence type="predicted"/>